<name>A0A1S1MX81_9MYCO</name>
<dbReference type="RefSeq" id="WP_071029723.1">
    <property type="nucleotide sequence ID" value="NZ_MLQM01000231.1"/>
</dbReference>
<dbReference type="PROSITE" id="PS51318">
    <property type="entry name" value="TAT"/>
    <property type="match status" value="1"/>
</dbReference>
<evidence type="ECO:0000313" key="6">
    <source>
        <dbReference type="Proteomes" id="UP000238296"/>
    </source>
</evidence>
<proteinExistence type="predicted"/>
<accession>A0A1S1MX81</accession>
<evidence type="ECO:0000313" key="3">
    <source>
        <dbReference type="EMBL" id="OHU92367.1"/>
    </source>
</evidence>
<dbReference type="AlphaFoldDB" id="A0A1S1MX81"/>
<feature type="signal peptide" evidence="1">
    <location>
        <begin position="1"/>
        <end position="31"/>
    </location>
</feature>
<reference evidence="4 6" key="2">
    <citation type="journal article" date="2017" name="Int. J. Syst. Evol. Microbiol.">
        <title>Mycobacterium talmoniae sp. nov., a slowly growing mycobacterium isolated from human respiratory samples.</title>
        <authorList>
            <person name="Davidson R.M."/>
            <person name="DeGroote M.A."/>
            <person name="Marola J.L."/>
            <person name="Buss S."/>
            <person name="Jones V."/>
            <person name="McNeil M.R."/>
            <person name="Freifeld A.G."/>
            <person name="Elaine Epperson L."/>
            <person name="Hasan N.A."/>
            <person name="Jackson M."/>
            <person name="Iwen P.C."/>
            <person name="Salfinger M."/>
            <person name="Strong M."/>
        </authorList>
    </citation>
    <scope>NUCLEOTIDE SEQUENCE [LARGE SCALE GENOMIC DNA]</scope>
    <source>
        <strain evidence="4 6">ATCC BAA-2683</strain>
    </source>
</reference>
<feature type="domain" description="DUF732" evidence="2">
    <location>
        <begin position="35"/>
        <end position="106"/>
    </location>
</feature>
<dbReference type="Proteomes" id="UP000238296">
    <property type="component" value="Unassembled WGS sequence"/>
</dbReference>
<protein>
    <submittedName>
        <fullName evidence="4">Lipoprotein LprJ</fullName>
    </submittedName>
</protein>
<keyword evidence="5" id="KW-1185">Reference proteome</keyword>
<evidence type="ECO:0000313" key="4">
    <source>
        <dbReference type="EMBL" id="PQM44926.1"/>
    </source>
</evidence>
<organism evidence="3 5">
    <name type="scientific">Mycobacterium talmoniae</name>
    <dbReference type="NCBI Taxonomy" id="1858794"/>
    <lineage>
        <taxon>Bacteria</taxon>
        <taxon>Bacillati</taxon>
        <taxon>Actinomycetota</taxon>
        <taxon>Actinomycetes</taxon>
        <taxon>Mycobacteriales</taxon>
        <taxon>Mycobacteriaceae</taxon>
        <taxon>Mycobacterium</taxon>
    </lineage>
</organism>
<gene>
    <name evidence="4" type="primary">lprJ_2</name>
    <name evidence="3" type="ORF">BKN37_24980</name>
    <name evidence="4" type="ORF">C1Y40_04913</name>
</gene>
<evidence type="ECO:0000259" key="2">
    <source>
        <dbReference type="Pfam" id="PF05305"/>
    </source>
</evidence>
<keyword evidence="1" id="KW-0732">Signal</keyword>
<dbReference type="InterPro" id="IPR006311">
    <property type="entry name" value="TAT_signal"/>
</dbReference>
<comment type="caution">
    <text evidence="3">The sequence shown here is derived from an EMBL/GenBank/DDBJ whole genome shotgun (WGS) entry which is preliminary data.</text>
</comment>
<evidence type="ECO:0000256" key="1">
    <source>
        <dbReference type="SAM" id="SignalP"/>
    </source>
</evidence>
<reference evidence="4" key="3">
    <citation type="submission" date="2018-01" db="EMBL/GenBank/DDBJ databases">
        <authorList>
            <person name="Gaut B.S."/>
            <person name="Morton B.R."/>
            <person name="Clegg M.T."/>
            <person name="Duvall M.R."/>
        </authorList>
    </citation>
    <scope>NUCLEOTIDE SEQUENCE</scope>
    <source>
        <strain evidence="4">ATCC BAA-2683</strain>
    </source>
</reference>
<dbReference type="Proteomes" id="UP000179734">
    <property type="component" value="Unassembled WGS sequence"/>
</dbReference>
<evidence type="ECO:0000313" key="5">
    <source>
        <dbReference type="Proteomes" id="UP000179734"/>
    </source>
</evidence>
<sequence length="128" mass="12750">MPTLTNFRRWLARTLALSVALAAAFAAPARADAIDDSFLSALDGAGVNYGGDPQSAVALGQSICPALVQPGATAASAASGITGNGGMSPAMAQLFTGIAISMYCPSMVDSLAEGQVPNLPQLPGMPAL</sequence>
<dbReference type="InterPro" id="IPR007969">
    <property type="entry name" value="DUF732"/>
</dbReference>
<dbReference type="EMBL" id="PPEA01000691">
    <property type="protein sequence ID" value="PQM44926.1"/>
    <property type="molecule type" value="Genomic_DNA"/>
</dbReference>
<dbReference type="Pfam" id="PF05305">
    <property type="entry name" value="DUF732"/>
    <property type="match status" value="1"/>
</dbReference>
<keyword evidence="4" id="KW-0449">Lipoprotein</keyword>
<dbReference type="EMBL" id="MLQM01000231">
    <property type="protein sequence ID" value="OHU92367.1"/>
    <property type="molecule type" value="Genomic_DNA"/>
</dbReference>
<feature type="chain" id="PRO_5038219806" evidence="1">
    <location>
        <begin position="32"/>
        <end position="128"/>
    </location>
</feature>
<reference evidence="3 5" key="1">
    <citation type="submission" date="2016-10" db="EMBL/GenBank/DDBJ databases">
        <title>Genome sequence of Mycobacterium talmonii.</title>
        <authorList>
            <person name="Greninger A.L."/>
            <person name="Elliott B."/>
            <person name="Vasireddy S."/>
            <person name="Vasireddy R."/>
        </authorList>
    </citation>
    <scope>NUCLEOTIDE SEQUENCE [LARGE SCALE GENOMIC DNA]</scope>
    <source>
        <strain evidence="3">MO-5499</strain>
        <strain evidence="5">NE-TNMC-100812</strain>
    </source>
</reference>